<keyword evidence="7" id="KW-0564">Palmitate</keyword>
<dbReference type="GO" id="GO:0003774">
    <property type="term" value="F:cytoskeletal motor activity"/>
    <property type="evidence" value="ECO:0007669"/>
    <property type="project" value="InterPro"/>
</dbReference>
<keyword evidence="13" id="KW-0966">Cell projection</keyword>
<dbReference type="HAMAP" id="MF_00415">
    <property type="entry name" value="FlgH"/>
    <property type="match status" value="1"/>
</dbReference>
<evidence type="ECO:0000256" key="12">
    <source>
        <dbReference type="SAM" id="SignalP"/>
    </source>
</evidence>
<dbReference type="AlphaFoldDB" id="A0A4P9UQJ8"/>
<dbReference type="NCBIfam" id="NF001304">
    <property type="entry name" value="PRK00249.1-4"/>
    <property type="match status" value="1"/>
</dbReference>
<evidence type="ECO:0000313" key="13">
    <source>
        <dbReference type="EMBL" id="QCW83719.1"/>
    </source>
</evidence>
<dbReference type="OrthoDB" id="9789463at2"/>
<dbReference type="GO" id="GO:0009279">
    <property type="term" value="C:cell outer membrane"/>
    <property type="evidence" value="ECO:0007669"/>
    <property type="project" value="UniProtKB-SubCell"/>
</dbReference>
<keyword evidence="13" id="KW-0969">Cilium</keyword>
<dbReference type="PANTHER" id="PTHR34933:SF1">
    <property type="entry name" value="FLAGELLAR L-RING PROTEIN"/>
    <property type="match status" value="1"/>
</dbReference>
<evidence type="ECO:0000313" key="14">
    <source>
        <dbReference type="Proteomes" id="UP000305881"/>
    </source>
</evidence>
<dbReference type="Pfam" id="PF02107">
    <property type="entry name" value="FlgH"/>
    <property type="match status" value="1"/>
</dbReference>
<keyword evidence="6 11" id="KW-0472">Membrane</keyword>
<dbReference type="GO" id="GO:0009427">
    <property type="term" value="C:bacterial-type flagellum basal body, distal rod, L ring"/>
    <property type="evidence" value="ECO:0007669"/>
    <property type="project" value="InterPro"/>
</dbReference>
<dbReference type="STRING" id="675511.GCA_000341735_04088"/>
<accession>A0A4P9UQJ8</accession>
<keyword evidence="14" id="KW-1185">Reference proteome</keyword>
<comment type="subunit">
    <text evidence="4 11">The basal body constitutes a major portion of the flagellar organelle and consists of four rings (L,P,S, and M) mounted on a central rod.</text>
</comment>
<evidence type="ECO:0000256" key="8">
    <source>
        <dbReference type="ARBA" id="ARBA00023143"/>
    </source>
</evidence>
<dbReference type="EMBL" id="CP035467">
    <property type="protein sequence ID" value="QCW83719.1"/>
    <property type="molecule type" value="Genomic_DNA"/>
</dbReference>
<dbReference type="KEGG" id="mbur:EQU24_16820"/>
<comment type="subcellular location">
    <subcellularLocation>
        <location evidence="11">Cell outer membrane</location>
        <topology evidence="11">Lipid-anchor</topology>
    </subcellularLocation>
    <subcellularLocation>
        <location evidence="11">Bacterial flagellum basal body</location>
    </subcellularLocation>
    <subcellularLocation>
        <location evidence="2">Membrane</location>
        <topology evidence="2">Lipid-anchor</topology>
    </subcellularLocation>
</comment>
<evidence type="ECO:0000256" key="1">
    <source>
        <dbReference type="ARBA" id="ARBA00002591"/>
    </source>
</evidence>
<reference evidence="14" key="1">
    <citation type="journal article" date="2019" name="J. Bacteriol.">
        <title>A Mutagenic Screen Identifies a TonB-Dependent Receptor Required for the Lanthanide Metal Switch in the Type I Methanotroph 'Methylotuvimicrobium buryatense' 5GB1C.</title>
        <authorList>
            <person name="Groom J.D."/>
            <person name="Ford S.M."/>
            <person name="Pesesky M.W."/>
            <person name="Lidstrom M.E."/>
        </authorList>
    </citation>
    <scope>NUCLEOTIDE SEQUENCE [LARGE SCALE GENOMIC DNA]</scope>
    <source>
        <strain evidence="14">5GB1C</strain>
    </source>
</reference>
<dbReference type="PANTHER" id="PTHR34933">
    <property type="entry name" value="FLAGELLAR L-RING PROTEIN"/>
    <property type="match status" value="1"/>
</dbReference>
<keyword evidence="5 11" id="KW-0732">Signal</keyword>
<comment type="similarity">
    <text evidence="3 11">Belongs to the FlgH family.</text>
</comment>
<evidence type="ECO:0000256" key="7">
    <source>
        <dbReference type="ARBA" id="ARBA00023139"/>
    </source>
</evidence>
<evidence type="ECO:0000256" key="5">
    <source>
        <dbReference type="ARBA" id="ARBA00022729"/>
    </source>
</evidence>
<comment type="function">
    <text evidence="1 11">Assembles around the rod to form the L-ring and probably protects the motor/basal body from shearing forces during rotation.</text>
</comment>
<dbReference type="InterPro" id="IPR000527">
    <property type="entry name" value="Flag_Lring"/>
</dbReference>
<evidence type="ECO:0000256" key="9">
    <source>
        <dbReference type="ARBA" id="ARBA00023237"/>
    </source>
</evidence>
<keyword evidence="9 11" id="KW-0998">Cell outer membrane</keyword>
<gene>
    <name evidence="11 13" type="primary">flgH</name>
    <name evidence="13" type="ORF">EQU24_16820</name>
</gene>
<proteinExistence type="inferred from homology"/>
<dbReference type="PRINTS" id="PR01008">
    <property type="entry name" value="FLGLRINGFLGH"/>
</dbReference>
<evidence type="ECO:0000256" key="11">
    <source>
        <dbReference type="HAMAP-Rule" id="MF_00415"/>
    </source>
</evidence>
<name>A0A4P9UQJ8_METBY</name>
<evidence type="ECO:0000256" key="10">
    <source>
        <dbReference type="ARBA" id="ARBA00023288"/>
    </source>
</evidence>
<dbReference type="Proteomes" id="UP000305881">
    <property type="component" value="Chromosome"/>
</dbReference>
<protein>
    <recommendedName>
        <fullName evidence="11">Flagellar L-ring protein</fullName>
    </recommendedName>
    <alternativeName>
        <fullName evidence="11">Basal body L-ring protein</fullName>
    </alternativeName>
</protein>
<evidence type="ECO:0000256" key="3">
    <source>
        <dbReference type="ARBA" id="ARBA00006929"/>
    </source>
</evidence>
<keyword evidence="13" id="KW-0282">Flagellum</keyword>
<organism evidence="13 14">
    <name type="scientific">Methylotuvimicrobium buryatense</name>
    <name type="common">Methylomicrobium buryatense</name>
    <dbReference type="NCBI Taxonomy" id="95641"/>
    <lineage>
        <taxon>Bacteria</taxon>
        <taxon>Pseudomonadati</taxon>
        <taxon>Pseudomonadota</taxon>
        <taxon>Gammaproteobacteria</taxon>
        <taxon>Methylococcales</taxon>
        <taxon>Methylococcaceae</taxon>
        <taxon>Methylotuvimicrobium</taxon>
    </lineage>
</organism>
<evidence type="ECO:0000256" key="4">
    <source>
        <dbReference type="ARBA" id="ARBA00011439"/>
    </source>
</evidence>
<evidence type="ECO:0000256" key="6">
    <source>
        <dbReference type="ARBA" id="ARBA00023136"/>
    </source>
</evidence>
<dbReference type="PROSITE" id="PS51257">
    <property type="entry name" value="PROKAR_LIPOPROTEIN"/>
    <property type="match status" value="1"/>
</dbReference>
<dbReference type="RefSeq" id="WP_017842463.1">
    <property type="nucleotide sequence ID" value="NZ_CP035467.1"/>
</dbReference>
<feature type="signal peptide" evidence="12">
    <location>
        <begin position="1"/>
        <end position="16"/>
    </location>
</feature>
<feature type="chain" id="PRO_5020461372" description="Flagellar L-ring protein" evidence="12">
    <location>
        <begin position="17"/>
        <end position="222"/>
    </location>
</feature>
<sequence>MAHFKWIIFISLFAVACTPLPTRDPAFAPVEPADLRAPAQNSGSIYQANYDMRLFEDHTAKRVGDILTIRLVERTQAKKLSDMEARKNTSLSVKAPMIFGMEAAQLLGHDVETEVATNHQFTGEGEANQSNSLTGDLSVTVVEVLPNGNLRVRGEKRVALNQGSEYVRLSGIVRPVDIDVANSVLSSRVADATIMYTGDGAVADASKMGWLARFLMSPWFPF</sequence>
<keyword evidence="10 11" id="KW-0449">Lipoprotein</keyword>
<keyword evidence="8 11" id="KW-0975">Bacterial flagellum</keyword>
<dbReference type="GO" id="GO:0071973">
    <property type="term" value="P:bacterial-type flagellum-dependent cell motility"/>
    <property type="evidence" value="ECO:0007669"/>
    <property type="project" value="InterPro"/>
</dbReference>
<evidence type="ECO:0000256" key="2">
    <source>
        <dbReference type="ARBA" id="ARBA00004635"/>
    </source>
</evidence>